<evidence type="ECO:0000256" key="2">
    <source>
        <dbReference type="ARBA" id="ARBA00004174"/>
    </source>
</evidence>
<keyword evidence="11 15" id="KW-0408">Iron</keyword>
<feature type="transmembrane region" description="Helical" evidence="17">
    <location>
        <begin position="6"/>
        <end position="24"/>
    </location>
</feature>
<comment type="catalytic activity">
    <reaction evidence="14">
        <text>an organic molecule + reduced [NADPH--hemoprotein reductase] + O2 = an alcohol + oxidized [NADPH--hemoprotein reductase] + H2O + H(+)</text>
        <dbReference type="Rhea" id="RHEA:17149"/>
        <dbReference type="Rhea" id="RHEA-COMP:11964"/>
        <dbReference type="Rhea" id="RHEA-COMP:11965"/>
        <dbReference type="ChEBI" id="CHEBI:15377"/>
        <dbReference type="ChEBI" id="CHEBI:15378"/>
        <dbReference type="ChEBI" id="CHEBI:15379"/>
        <dbReference type="ChEBI" id="CHEBI:30879"/>
        <dbReference type="ChEBI" id="CHEBI:57618"/>
        <dbReference type="ChEBI" id="CHEBI:58210"/>
        <dbReference type="ChEBI" id="CHEBI:142491"/>
        <dbReference type="EC" id="1.14.14.1"/>
    </reaction>
</comment>
<dbReference type="InterPro" id="IPR002401">
    <property type="entry name" value="Cyt_P450_E_grp-I"/>
</dbReference>
<keyword evidence="12 16" id="KW-0503">Monooxygenase</keyword>
<evidence type="ECO:0000256" key="11">
    <source>
        <dbReference type="ARBA" id="ARBA00023004"/>
    </source>
</evidence>
<evidence type="ECO:0000256" key="3">
    <source>
        <dbReference type="ARBA" id="ARBA00004406"/>
    </source>
</evidence>
<accession>A0A9N9QYP1</accession>
<keyword evidence="9" id="KW-0492">Microsome</keyword>
<feature type="binding site" description="axial binding residue" evidence="15">
    <location>
        <position position="473"/>
    </location>
    <ligand>
        <name>heme</name>
        <dbReference type="ChEBI" id="CHEBI:30413"/>
    </ligand>
    <ligandPart>
        <name>Fe</name>
        <dbReference type="ChEBI" id="CHEBI:18248"/>
    </ligandPart>
</feature>
<dbReference type="PRINTS" id="PR00385">
    <property type="entry name" value="P450"/>
</dbReference>
<reference evidence="18" key="2">
    <citation type="submission" date="2022-10" db="EMBL/GenBank/DDBJ databases">
        <authorList>
            <consortium name="ENA_rothamsted_submissions"/>
            <consortium name="culmorum"/>
            <person name="King R."/>
        </authorList>
    </citation>
    <scope>NUCLEOTIDE SEQUENCE</scope>
</reference>
<evidence type="ECO:0000256" key="14">
    <source>
        <dbReference type="ARBA" id="ARBA00047827"/>
    </source>
</evidence>
<dbReference type="EMBL" id="OU893346">
    <property type="protein sequence ID" value="CAG9785966.1"/>
    <property type="molecule type" value="Genomic_DNA"/>
</dbReference>
<evidence type="ECO:0000256" key="16">
    <source>
        <dbReference type="RuleBase" id="RU000461"/>
    </source>
</evidence>
<dbReference type="PROSITE" id="PS00086">
    <property type="entry name" value="CYTOCHROME_P450"/>
    <property type="match status" value="1"/>
</dbReference>
<evidence type="ECO:0000256" key="4">
    <source>
        <dbReference type="ARBA" id="ARBA00010617"/>
    </source>
</evidence>
<dbReference type="GO" id="GO:0016712">
    <property type="term" value="F:oxidoreductase activity, acting on paired donors, with incorporation or reduction of molecular oxygen, reduced flavin or flavoprotein as one donor, and incorporation of one atom of oxygen"/>
    <property type="evidence" value="ECO:0007669"/>
    <property type="project" value="UniProtKB-EC"/>
</dbReference>
<name>A0A9N9QYP1_9NEOP</name>
<dbReference type="PRINTS" id="PR00463">
    <property type="entry name" value="EP450I"/>
</dbReference>
<keyword evidence="17" id="KW-1133">Transmembrane helix</keyword>
<keyword evidence="10 16" id="KW-0560">Oxidoreductase</keyword>
<evidence type="ECO:0000313" key="18">
    <source>
        <dbReference type="EMBL" id="CAG9785966.1"/>
    </source>
</evidence>
<proteinExistence type="inferred from homology"/>
<protein>
    <recommendedName>
        <fullName evidence="5">unspecific monooxygenase</fullName>
        <ecNumber evidence="5">1.14.14.1</ecNumber>
    </recommendedName>
</protein>
<dbReference type="Gene3D" id="1.10.630.10">
    <property type="entry name" value="Cytochrome P450"/>
    <property type="match status" value="1"/>
</dbReference>
<dbReference type="OrthoDB" id="2789670at2759"/>
<evidence type="ECO:0000256" key="8">
    <source>
        <dbReference type="ARBA" id="ARBA00022824"/>
    </source>
</evidence>
<reference evidence="18" key="1">
    <citation type="submission" date="2021-12" db="EMBL/GenBank/DDBJ databases">
        <authorList>
            <person name="King R."/>
        </authorList>
    </citation>
    <scope>NUCLEOTIDE SEQUENCE</scope>
</reference>
<evidence type="ECO:0000256" key="17">
    <source>
        <dbReference type="SAM" id="Phobius"/>
    </source>
</evidence>
<comment type="similarity">
    <text evidence="4 16">Belongs to the cytochrome P450 family.</text>
</comment>
<dbReference type="GO" id="GO:0020037">
    <property type="term" value="F:heme binding"/>
    <property type="evidence" value="ECO:0007669"/>
    <property type="project" value="InterPro"/>
</dbReference>
<comment type="subcellular location">
    <subcellularLocation>
        <location evidence="3">Endoplasmic reticulum membrane</location>
        <topology evidence="3">Peripheral membrane protein</topology>
    </subcellularLocation>
    <subcellularLocation>
        <location evidence="2">Microsome membrane</location>
        <topology evidence="2">Peripheral membrane protein</topology>
    </subcellularLocation>
</comment>
<keyword evidence="17" id="KW-0812">Transmembrane</keyword>
<keyword evidence="13 17" id="KW-0472">Membrane</keyword>
<keyword evidence="6 15" id="KW-0349">Heme</keyword>
<evidence type="ECO:0000256" key="10">
    <source>
        <dbReference type="ARBA" id="ARBA00023002"/>
    </source>
</evidence>
<dbReference type="SUPFAM" id="SSF48264">
    <property type="entry name" value="Cytochrome P450"/>
    <property type="match status" value="1"/>
</dbReference>
<dbReference type="InterPro" id="IPR050476">
    <property type="entry name" value="Insect_CytP450_Detox"/>
</dbReference>
<keyword evidence="8" id="KW-0256">Endoplasmic reticulum</keyword>
<keyword evidence="19" id="KW-1185">Reference proteome</keyword>
<dbReference type="GO" id="GO:0005506">
    <property type="term" value="F:iron ion binding"/>
    <property type="evidence" value="ECO:0007669"/>
    <property type="project" value="InterPro"/>
</dbReference>
<evidence type="ECO:0000256" key="7">
    <source>
        <dbReference type="ARBA" id="ARBA00022723"/>
    </source>
</evidence>
<dbReference type="InterPro" id="IPR001128">
    <property type="entry name" value="Cyt_P450"/>
</dbReference>
<evidence type="ECO:0000256" key="15">
    <source>
        <dbReference type="PIRSR" id="PIRSR602401-1"/>
    </source>
</evidence>
<dbReference type="FunFam" id="1.10.630.10:FF:000042">
    <property type="entry name" value="Cytochrome P450"/>
    <property type="match status" value="1"/>
</dbReference>
<evidence type="ECO:0000256" key="6">
    <source>
        <dbReference type="ARBA" id="ARBA00022617"/>
    </source>
</evidence>
<dbReference type="Pfam" id="PF00067">
    <property type="entry name" value="p450"/>
    <property type="match status" value="1"/>
</dbReference>
<evidence type="ECO:0000256" key="9">
    <source>
        <dbReference type="ARBA" id="ARBA00022848"/>
    </source>
</evidence>
<dbReference type="GO" id="GO:0005789">
    <property type="term" value="C:endoplasmic reticulum membrane"/>
    <property type="evidence" value="ECO:0007669"/>
    <property type="project" value="UniProtKB-SubCell"/>
</dbReference>
<dbReference type="AlphaFoldDB" id="A0A9N9QYP1"/>
<gene>
    <name evidence="18" type="ORF">DIATSA_LOCUS3959</name>
</gene>
<keyword evidence="7 15" id="KW-0479">Metal-binding</keyword>
<comment type="cofactor">
    <cofactor evidence="1 15">
        <name>heme</name>
        <dbReference type="ChEBI" id="CHEBI:30413"/>
    </cofactor>
</comment>
<dbReference type="PANTHER" id="PTHR24292">
    <property type="entry name" value="CYTOCHROME P450"/>
    <property type="match status" value="1"/>
</dbReference>
<dbReference type="CDD" id="cd11056">
    <property type="entry name" value="CYP6-like"/>
    <property type="match status" value="1"/>
</dbReference>
<evidence type="ECO:0000256" key="13">
    <source>
        <dbReference type="ARBA" id="ARBA00023136"/>
    </source>
</evidence>
<organism evidence="18 19">
    <name type="scientific">Diatraea saccharalis</name>
    <name type="common">sugarcane borer</name>
    <dbReference type="NCBI Taxonomy" id="40085"/>
    <lineage>
        <taxon>Eukaryota</taxon>
        <taxon>Metazoa</taxon>
        <taxon>Ecdysozoa</taxon>
        <taxon>Arthropoda</taxon>
        <taxon>Hexapoda</taxon>
        <taxon>Insecta</taxon>
        <taxon>Pterygota</taxon>
        <taxon>Neoptera</taxon>
        <taxon>Endopterygota</taxon>
        <taxon>Lepidoptera</taxon>
        <taxon>Glossata</taxon>
        <taxon>Ditrysia</taxon>
        <taxon>Pyraloidea</taxon>
        <taxon>Crambidae</taxon>
        <taxon>Crambinae</taxon>
        <taxon>Diatraea</taxon>
    </lineage>
</organism>
<evidence type="ECO:0000256" key="1">
    <source>
        <dbReference type="ARBA" id="ARBA00001971"/>
    </source>
</evidence>
<evidence type="ECO:0000256" key="12">
    <source>
        <dbReference type="ARBA" id="ARBA00023033"/>
    </source>
</evidence>
<sequence>MLVEIVIFLLTFVLAYFYYTYYRIHKFLRQKGVKFIPGLPVYGNALESMNNRKHVIDEIVEIYNAFPNERYVAYIEASTPIILIRDPELIKAITVKNFDYFVDHRQFFPEVDIFGMSVFGMKGDRWRDMRTTLSPAFTGSKMRLMLPSLVEVAGYTVDYLKGKVNLMILEHAGEEINVDDLIRRYTNDVIASVAFGLQVNSYKDKDNEFFRVGRDLFKFTYWQYCVMFLYAQAPFIAKMLRLKMFTGKGVTFLREIVVSTMEYREKNNVERPDMIQLLMEASKGTLKASQVNNEDNVGFAAVEEELKPQGQTRKWEMDDLVAQVFLFFTAGFETTASSLVLCIHELALNVEIQEKLYEEIKIFKNTNDLTYESIGKLKYLDCVLNETLRKWSAAIIMDRECIKPYELPPPHEGGKPYRLNPGDLVYNMVNAIHLDSKYYPEPMKFNPERFSDENKHNIAPFTFMPFGMGPRNCIGSRLALMEFKVLLFNLILNFKIVKTENTSTTLRLKPEGFLIKMDKGTFVKFEQRQ</sequence>
<dbReference type="Proteomes" id="UP001153714">
    <property type="component" value="Chromosome 15"/>
</dbReference>
<dbReference type="InterPro" id="IPR036396">
    <property type="entry name" value="Cyt_P450_sf"/>
</dbReference>
<dbReference type="PANTHER" id="PTHR24292:SF54">
    <property type="entry name" value="CYP9F3-RELATED"/>
    <property type="match status" value="1"/>
</dbReference>
<evidence type="ECO:0000256" key="5">
    <source>
        <dbReference type="ARBA" id="ARBA00012109"/>
    </source>
</evidence>
<evidence type="ECO:0000313" key="19">
    <source>
        <dbReference type="Proteomes" id="UP001153714"/>
    </source>
</evidence>
<dbReference type="InterPro" id="IPR017972">
    <property type="entry name" value="Cyt_P450_CS"/>
</dbReference>
<dbReference type="EC" id="1.14.14.1" evidence="5"/>